<feature type="transmembrane region" description="Helical" evidence="8">
    <location>
        <begin position="213"/>
        <end position="236"/>
    </location>
</feature>
<evidence type="ECO:0000256" key="2">
    <source>
        <dbReference type="ARBA" id="ARBA00010892"/>
    </source>
</evidence>
<dbReference type="InterPro" id="IPR004688">
    <property type="entry name" value="Ni/Co_transpt"/>
</dbReference>
<sequence length="339" mass="38087">MLATLKSDIRGSIGLFSVVVIANILIWDWALIAFAQSSALFAMASMSWMLGIRHALSPIHVAVIQNSTRKLMQNRAYIPVNVGTYFSLGHATMIILITIIVSALIHQYPAITQTMLHLGHNAGHFICGSFLLTIATLNGIALRKLWKNYRHAKKNTPMGKTACTPLAKVYTFLDKRLKSSKQMYFIGFIFGLCAMTTTELSVMSIAMSYVKTGISITTMIIFSALFTLGMLLVDSINNIAVGHAYRWTLDNPFLKLYYNTALTVASIIMAIYVGTLCLIYAITQYWPLNPSLSADFTYIAQVTQHIGLMMIVTLLIFWIVAFCHYRWRGYYHRAVYHPQ</sequence>
<evidence type="ECO:0000256" key="8">
    <source>
        <dbReference type="RuleBase" id="RU362101"/>
    </source>
</evidence>
<dbReference type="Pfam" id="PF03824">
    <property type="entry name" value="NicO"/>
    <property type="match status" value="1"/>
</dbReference>
<evidence type="ECO:0000256" key="3">
    <source>
        <dbReference type="ARBA" id="ARBA00022448"/>
    </source>
</evidence>
<comment type="caution">
    <text evidence="9">The sequence shown here is derived from an EMBL/GenBank/DDBJ whole genome shotgun (WGS) entry which is preliminary data.</text>
</comment>
<dbReference type="Proteomes" id="UP001595384">
    <property type="component" value="Unassembled WGS sequence"/>
</dbReference>
<feature type="transmembrane region" description="Helical" evidence="8">
    <location>
        <begin position="12"/>
        <end position="34"/>
    </location>
</feature>
<gene>
    <name evidence="9" type="ORF">ACFODT_12550</name>
</gene>
<keyword evidence="10" id="KW-1185">Reference proteome</keyword>
<keyword evidence="3 8" id="KW-0813">Transport</keyword>
<dbReference type="PANTHER" id="PTHR31611">
    <property type="entry name" value="HIGH-AFFINITY NICKEL TRANSPORT PROTEIN NIC1"/>
    <property type="match status" value="1"/>
</dbReference>
<feature type="transmembrane region" description="Helical" evidence="8">
    <location>
        <begin position="40"/>
        <end position="64"/>
    </location>
</feature>
<comment type="subcellular location">
    <subcellularLocation>
        <location evidence="8">Cell membrane</location>
        <topology evidence="8">Multi-pass membrane protein</topology>
    </subcellularLocation>
    <subcellularLocation>
        <location evidence="1">Endomembrane system</location>
        <topology evidence="1">Multi-pass membrane protein</topology>
    </subcellularLocation>
</comment>
<evidence type="ECO:0000256" key="4">
    <source>
        <dbReference type="ARBA" id="ARBA00022596"/>
    </source>
</evidence>
<protein>
    <recommendedName>
        <fullName evidence="8">Nickel/cobalt efflux system</fullName>
    </recommendedName>
</protein>
<feature type="transmembrane region" description="Helical" evidence="8">
    <location>
        <begin position="85"/>
        <end position="110"/>
    </location>
</feature>
<evidence type="ECO:0000256" key="5">
    <source>
        <dbReference type="ARBA" id="ARBA00022692"/>
    </source>
</evidence>
<evidence type="ECO:0000313" key="10">
    <source>
        <dbReference type="Proteomes" id="UP001595384"/>
    </source>
</evidence>
<name>A0ABV7C9B0_9VIBR</name>
<feature type="transmembrane region" description="Helical" evidence="8">
    <location>
        <begin position="256"/>
        <end position="282"/>
    </location>
</feature>
<dbReference type="PANTHER" id="PTHR31611:SF0">
    <property type="entry name" value="HIGH-AFFINITY NICKEL TRANSPORT PROTEIN NIC1"/>
    <property type="match status" value="1"/>
</dbReference>
<keyword evidence="5 8" id="KW-0812">Transmembrane</keyword>
<keyword evidence="7 8" id="KW-0472">Membrane</keyword>
<keyword evidence="4" id="KW-0533">Nickel</keyword>
<comment type="similarity">
    <text evidence="2 8">Belongs to the NiCoT transporter (TC 2.A.52) family.</text>
</comment>
<evidence type="ECO:0000256" key="1">
    <source>
        <dbReference type="ARBA" id="ARBA00004127"/>
    </source>
</evidence>
<feature type="transmembrane region" description="Helical" evidence="8">
    <location>
        <begin position="183"/>
        <end position="207"/>
    </location>
</feature>
<evidence type="ECO:0000313" key="9">
    <source>
        <dbReference type="EMBL" id="MFC3024652.1"/>
    </source>
</evidence>
<evidence type="ECO:0000256" key="7">
    <source>
        <dbReference type="ARBA" id="ARBA00023136"/>
    </source>
</evidence>
<dbReference type="InterPro" id="IPR011541">
    <property type="entry name" value="Ni/Co_transpt_high_affinity"/>
</dbReference>
<evidence type="ECO:0000256" key="6">
    <source>
        <dbReference type="ARBA" id="ARBA00022989"/>
    </source>
</evidence>
<proteinExistence type="inferred from homology"/>
<feature type="transmembrane region" description="Helical" evidence="8">
    <location>
        <begin position="122"/>
        <end position="142"/>
    </location>
</feature>
<dbReference type="EMBL" id="JBHRSE010000084">
    <property type="protein sequence ID" value="MFC3024652.1"/>
    <property type="molecule type" value="Genomic_DNA"/>
</dbReference>
<reference evidence="10" key="1">
    <citation type="journal article" date="2019" name="Int. J. Syst. Evol. Microbiol.">
        <title>The Global Catalogue of Microorganisms (GCM) 10K type strain sequencing project: providing services to taxonomists for standard genome sequencing and annotation.</title>
        <authorList>
            <consortium name="The Broad Institute Genomics Platform"/>
            <consortium name="The Broad Institute Genome Sequencing Center for Infectious Disease"/>
            <person name="Wu L."/>
            <person name="Ma J."/>
        </authorList>
    </citation>
    <scope>NUCLEOTIDE SEQUENCE [LARGE SCALE GENOMIC DNA]</scope>
    <source>
        <strain evidence="10">KCTC 62784</strain>
    </source>
</reference>
<organism evidence="9 10">
    <name type="scientific">Vibrio zhugei</name>
    <dbReference type="NCBI Taxonomy" id="2479546"/>
    <lineage>
        <taxon>Bacteria</taxon>
        <taxon>Pseudomonadati</taxon>
        <taxon>Pseudomonadota</taxon>
        <taxon>Gammaproteobacteria</taxon>
        <taxon>Vibrionales</taxon>
        <taxon>Vibrionaceae</taxon>
        <taxon>Vibrio</taxon>
    </lineage>
</organism>
<feature type="transmembrane region" description="Helical" evidence="8">
    <location>
        <begin position="302"/>
        <end position="323"/>
    </location>
</feature>
<accession>A0ABV7C9B0</accession>
<keyword evidence="6 8" id="KW-1133">Transmembrane helix</keyword>
<dbReference type="RefSeq" id="WP_164711854.1">
    <property type="nucleotide sequence ID" value="NZ_AP024911.1"/>
</dbReference>